<dbReference type="InterPro" id="IPR045851">
    <property type="entry name" value="AMP-bd_C_sf"/>
</dbReference>
<keyword evidence="6" id="KW-1185">Reference proteome</keyword>
<dbReference type="EMBL" id="JACHWY010000001">
    <property type="protein sequence ID" value="MBB3046932.1"/>
    <property type="molecule type" value="Genomic_DNA"/>
</dbReference>
<keyword evidence="2 5" id="KW-0436">Ligase</keyword>
<feature type="domain" description="AMP-binding enzyme C-terminal" evidence="4">
    <location>
        <begin position="419"/>
        <end position="495"/>
    </location>
</feature>
<organism evidence="5 6">
    <name type="scientific">Litorivivens lipolytica</name>
    <dbReference type="NCBI Taxonomy" id="1524264"/>
    <lineage>
        <taxon>Bacteria</taxon>
        <taxon>Pseudomonadati</taxon>
        <taxon>Pseudomonadota</taxon>
        <taxon>Gammaproteobacteria</taxon>
        <taxon>Litorivivens</taxon>
    </lineage>
</organism>
<dbReference type="RefSeq" id="WP_183409585.1">
    <property type="nucleotide sequence ID" value="NZ_JACHWY010000001.1"/>
</dbReference>
<gene>
    <name evidence="5" type="ORF">FHR99_001168</name>
</gene>
<evidence type="ECO:0000256" key="2">
    <source>
        <dbReference type="ARBA" id="ARBA00022598"/>
    </source>
</evidence>
<sequence>MVLLDYTVPENRVLGNILAHYAAATPDVVFLRAEDRCITYASAFEKAKALAAGMQARGLARGERLCLYLSSSPDFVLLAFAANLAGVHWIPVNTDYRGLWLQETLDDSEPSLVITDADFRGRLDDVTLAAPVLEISAECQELVSDRAFEAPDIDYGDTASIMWTSGTTGKSKGVMQSHNAWVRSALSAAEMGGVSAGDVTYNCLPLYNSAAWVTGIYPALVTGTTCAMDPVFSASIFWERTRFYQASHVFTLGAMHMFLWNAPPADNDADNPVRSAQMVPMPDAIREPFKKRFGINAIHQGFGQSEIMLLMRRYDDNQTEWPPNSLGTPADDIEVALLDENDQPVPVGEPGEICVREKSPHVLFNGYFRNPKATEQAFHNGWYHTGDLLKQDEAGHFYFVDRKKDLIRYKGRSVSSVAIESIARSHPAIANVAVYGVTSAELESEHEIMLAAVVAPGQSLSEEALARFINQNAPYFFVPRYIEFMSSLPMTPTQKVQKNPLRERGVSEQTWDAKAAQFEVER</sequence>
<dbReference type="EC" id="6.2.1.-" evidence="5"/>
<comment type="caution">
    <text evidence="5">The sequence shown here is derived from an EMBL/GenBank/DDBJ whole genome shotgun (WGS) entry which is preliminary data.</text>
</comment>
<dbReference type="PROSITE" id="PS00455">
    <property type="entry name" value="AMP_BINDING"/>
    <property type="match status" value="1"/>
</dbReference>
<protein>
    <submittedName>
        <fullName evidence="5">Crotonobetaine/carnitine-CoA ligase</fullName>
        <ecNumber evidence="5">6.2.1.-</ecNumber>
    </submittedName>
</protein>
<dbReference type="InterPro" id="IPR020845">
    <property type="entry name" value="AMP-binding_CS"/>
</dbReference>
<name>A0A7W4W4W7_9GAMM</name>
<dbReference type="PANTHER" id="PTHR43201">
    <property type="entry name" value="ACYL-COA SYNTHETASE"/>
    <property type="match status" value="1"/>
</dbReference>
<dbReference type="InterPro" id="IPR042099">
    <property type="entry name" value="ANL_N_sf"/>
</dbReference>
<evidence type="ECO:0000313" key="5">
    <source>
        <dbReference type="EMBL" id="MBB3046932.1"/>
    </source>
</evidence>
<dbReference type="Proteomes" id="UP000537130">
    <property type="component" value="Unassembled WGS sequence"/>
</dbReference>
<proteinExistence type="inferred from homology"/>
<dbReference type="Gene3D" id="3.40.50.12780">
    <property type="entry name" value="N-terminal domain of ligase-like"/>
    <property type="match status" value="1"/>
</dbReference>
<dbReference type="GO" id="GO:0031956">
    <property type="term" value="F:medium-chain fatty acid-CoA ligase activity"/>
    <property type="evidence" value="ECO:0007669"/>
    <property type="project" value="TreeGrafter"/>
</dbReference>
<evidence type="ECO:0000259" key="4">
    <source>
        <dbReference type="Pfam" id="PF13193"/>
    </source>
</evidence>
<reference evidence="5 6" key="1">
    <citation type="submission" date="2020-08" db="EMBL/GenBank/DDBJ databases">
        <title>Genomic Encyclopedia of Type Strains, Phase III (KMG-III): the genomes of soil and plant-associated and newly described type strains.</title>
        <authorList>
            <person name="Whitman W."/>
        </authorList>
    </citation>
    <scope>NUCLEOTIDE SEQUENCE [LARGE SCALE GENOMIC DNA]</scope>
    <source>
        <strain evidence="5 6">CECT 8654</strain>
    </source>
</reference>
<accession>A0A7W4W4W7</accession>
<evidence type="ECO:0000313" key="6">
    <source>
        <dbReference type="Proteomes" id="UP000537130"/>
    </source>
</evidence>
<dbReference type="InterPro" id="IPR000873">
    <property type="entry name" value="AMP-dep_synth/lig_dom"/>
</dbReference>
<dbReference type="PANTHER" id="PTHR43201:SF5">
    <property type="entry name" value="MEDIUM-CHAIN ACYL-COA LIGASE ACSF2, MITOCHONDRIAL"/>
    <property type="match status" value="1"/>
</dbReference>
<dbReference type="Pfam" id="PF00501">
    <property type="entry name" value="AMP-binding"/>
    <property type="match status" value="1"/>
</dbReference>
<evidence type="ECO:0000256" key="1">
    <source>
        <dbReference type="ARBA" id="ARBA00006432"/>
    </source>
</evidence>
<dbReference type="SUPFAM" id="SSF56801">
    <property type="entry name" value="Acetyl-CoA synthetase-like"/>
    <property type="match status" value="1"/>
</dbReference>
<dbReference type="InterPro" id="IPR025110">
    <property type="entry name" value="AMP-bd_C"/>
</dbReference>
<dbReference type="Pfam" id="PF13193">
    <property type="entry name" value="AMP-binding_C"/>
    <property type="match status" value="1"/>
</dbReference>
<evidence type="ECO:0000259" key="3">
    <source>
        <dbReference type="Pfam" id="PF00501"/>
    </source>
</evidence>
<dbReference type="AlphaFoldDB" id="A0A7W4W4W7"/>
<comment type="similarity">
    <text evidence="1">Belongs to the ATP-dependent AMP-binding enzyme family.</text>
</comment>
<dbReference type="Gene3D" id="3.30.300.30">
    <property type="match status" value="1"/>
</dbReference>
<dbReference type="GO" id="GO:0006631">
    <property type="term" value="P:fatty acid metabolic process"/>
    <property type="evidence" value="ECO:0007669"/>
    <property type="project" value="TreeGrafter"/>
</dbReference>
<feature type="domain" description="AMP-dependent synthetase/ligase" evidence="3">
    <location>
        <begin position="19"/>
        <end position="368"/>
    </location>
</feature>